<protein>
    <submittedName>
        <fullName evidence="2">FtsH-binding integral membrane protein</fullName>
    </submittedName>
</protein>
<reference evidence="2 3" key="1">
    <citation type="submission" date="2023-07" db="EMBL/GenBank/DDBJ databases">
        <title>Genomic Encyclopedia of Type Strains, Phase IV (KMG-IV): sequencing the most valuable type-strain genomes for metagenomic binning, comparative biology and taxonomic classification.</title>
        <authorList>
            <person name="Goeker M."/>
        </authorList>
    </citation>
    <scope>NUCLEOTIDE SEQUENCE [LARGE SCALE GENOMIC DNA]</scope>
    <source>
        <strain evidence="2 3">DSM 12751</strain>
    </source>
</reference>
<organism evidence="2 3">
    <name type="scientific">Caldalkalibacillus horti</name>
    <dbReference type="NCBI Taxonomy" id="77523"/>
    <lineage>
        <taxon>Bacteria</taxon>
        <taxon>Bacillati</taxon>
        <taxon>Bacillota</taxon>
        <taxon>Bacilli</taxon>
        <taxon>Bacillales</taxon>
        <taxon>Bacillaceae</taxon>
        <taxon>Caldalkalibacillus</taxon>
    </lineage>
</organism>
<feature type="transmembrane region" description="Helical" evidence="1">
    <location>
        <begin position="17"/>
        <end position="36"/>
    </location>
</feature>
<dbReference type="Proteomes" id="UP001235840">
    <property type="component" value="Unassembled WGS sequence"/>
</dbReference>
<dbReference type="EMBL" id="JAUSTY010000002">
    <property type="protein sequence ID" value="MDQ0164642.1"/>
    <property type="molecule type" value="Genomic_DNA"/>
</dbReference>
<accession>A0ABT9VUY6</accession>
<evidence type="ECO:0000313" key="3">
    <source>
        <dbReference type="Proteomes" id="UP001235840"/>
    </source>
</evidence>
<evidence type="ECO:0000256" key="1">
    <source>
        <dbReference type="SAM" id="Phobius"/>
    </source>
</evidence>
<feature type="transmembrane region" description="Helical" evidence="1">
    <location>
        <begin position="132"/>
        <end position="153"/>
    </location>
</feature>
<keyword evidence="3" id="KW-1185">Reference proteome</keyword>
<proteinExistence type="predicted"/>
<comment type="caution">
    <text evidence="2">The sequence shown here is derived from an EMBL/GenBank/DDBJ whole genome shotgun (WGS) entry which is preliminary data.</text>
</comment>
<feature type="transmembrane region" description="Helical" evidence="1">
    <location>
        <begin position="99"/>
        <end position="120"/>
    </location>
</feature>
<evidence type="ECO:0000313" key="2">
    <source>
        <dbReference type="EMBL" id="MDQ0164642.1"/>
    </source>
</evidence>
<feature type="transmembrane region" description="Helical" evidence="1">
    <location>
        <begin position="74"/>
        <end position="92"/>
    </location>
</feature>
<gene>
    <name evidence="2" type="ORF">J2S11_000542</name>
</gene>
<sequence length="160" mass="19064">MEDMVAVRKKKKLTFQWVFYTYSFLMLLFYIAYVFITNDRFSKADQRMSGNPLSGAELENIRQSWMWTQIFENLFLVLFLLMCLVCIFIISYKKDRNLYYQFMMTNSSLILGIIALSFVFNQTTMLPIGNLLQIIFIPIITFAIAYFYLLWVLRKKRGPS</sequence>
<keyword evidence="1" id="KW-0812">Transmembrane</keyword>
<name>A0ABT9VUY6_9BACI</name>
<keyword evidence="1" id="KW-1133">Transmembrane helix</keyword>
<keyword evidence="1" id="KW-0472">Membrane</keyword>